<dbReference type="RefSeq" id="XP_012896326.1">
    <property type="nucleotide sequence ID" value="XM_013040872.1"/>
</dbReference>
<keyword evidence="2" id="KW-1185">Reference proteome</keyword>
<gene>
    <name evidence="1" type="ORF">GSBLH_T00002331001</name>
</gene>
<dbReference type="GeneID" id="24919508"/>
<dbReference type="Proteomes" id="UP000008312">
    <property type="component" value="Unassembled WGS sequence"/>
</dbReference>
<evidence type="ECO:0000313" key="1">
    <source>
        <dbReference type="EMBL" id="CBK22278.2"/>
    </source>
</evidence>
<organism evidence="1">
    <name type="scientific">Blastocystis hominis</name>
    <dbReference type="NCBI Taxonomy" id="12968"/>
    <lineage>
        <taxon>Eukaryota</taxon>
        <taxon>Sar</taxon>
        <taxon>Stramenopiles</taxon>
        <taxon>Bigyra</taxon>
        <taxon>Opalozoa</taxon>
        <taxon>Opalinata</taxon>
        <taxon>Blastocystidae</taxon>
        <taxon>Blastocystis</taxon>
    </lineage>
</organism>
<accession>D8M2I9</accession>
<proteinExistence type="predicted"/>
<dbReference type="AlphaFoldDB" id="D8M2I9"/>
<dbReference type="EMBL" id="FN668649">
    <property type="protein sequence ID" value="CBK22278.2"/>
    <property type="molecule type" value="Genomic_DNA"/>
</dbReference>
<name>D8M2I9_BLAHO</name>
<dbReference type="InParanoid" id="D8M2I9"/>
<reference evidence="1" key="1">
    <citation type="submission" date="2010-02" db="EMBL/GenBank/DDBJ databases">
        <title>Sequencing and annotation of the Blastocystis hominis genome.</title>
        <authorList>
            <person name="Wincker P."/>
        </authorList>
    </citation>
    <scope>NUCLEOTIDE SEQUENCE</scope>
    <source>
        <strain evidence="1">Singapore isolate B</strain>
    </source>
</reference>
<sequence length="83" mass="9308">MRVIPPFSSLSPSLPSALPDAIVAETEEVTAAAQNDEKVIEALKQFLRLYDVILEGLPDVTLEDYVQRDRIRDLFTWCVCGNN</sequence>
<protein>
    <submittedName>
        <fullName evidence="1">Uncharacterized protein</fullName>
    </submittedName>
</protein>
<evidence type="ECO:0000313" key="2">
    <source>
        <dbReference type="Proteomes" id="UP000008312"/>
    </source>
</evidence>